<evidence type="ECO:0000313" key="2">
    <source>
        <dbReference type="EMBL" id="GFJ82807.1"/>
    </source>
</evidence>
<dbReference type="InterPro" id="IPR036505">
    <property type="entry name" value="Amidase/PGRP_sf"/>
</dbReference>
<feature type="compositionally biased region" description="Low complexity" evidence="1">
    <location>
        <begin position="97"/>
        <end position="114"/>
    </location>
</feature>
<evidence type="ECO:0000313" key="3">
    <source>
        <dbReference type="Proteomes" id="UP000482800"/>
    </source>
</evidence>
<dbReference type="SUPFAM" id="SSF55846">
    <property type="entry name" value="N-acetylmuramoyl-L-alanine amidase-like"/>
    <property type="match status" value="1"/>
</dbReference>
<sequence length="136" mass="14417">MPITIKRRATWAQFVDPMMRVHAENPPAPSPNPDWNPVGGVFIHHRGPGSLGGGYVTEDDCLEDIAGVYTEDVRSGEGNGDIQYNWLVCQHGNIYEGRGTSAARPTGAAASPPAARRRAHRARSGATAASTPSAPS</sequence>
<evidence type="ECO:0000256" key="1">
    <source>
        <dbReference type="SAM" id="MobiDB-lite"/>
    </source>
</evidence>
<feature type="compositionally biased region" description="Low complexity" evidence="1">
    <location>
        <begin position="124"/>
        <end position="136"/>
    </location>
</feature>
<dbReference type="EMBL" id="BLPF01000002">
    <property type="protein sequence ID" value="GFJ82807.1"/>
    <property type="molecule type" value="Genomic_DNA"/>
</dbReference>
<accession>A0A6V8KM76</accession>
<feature type="region of interest" description="Disordered" evidence="1">
    <location>
        <begin position="97"/>
        <end position="136"/>
    </location>
</feature>
<evidence type="ECO:0008006" key="4">
    <source>
        <dbReference type="Google" id="ProtNLM"/>
    </source>
</evidence>
<dbReference type="Gene3D" id="3.40.80.10">
    <property type="entry name" value="Peptidoglycan recognition protein-like"/>
    <property type="match status" value="1"/>
</dbReference>
<dbReference type="RefSeq" id="WP_173063774.1">
    <property type="nucleotide sequence ID" value="NZ_BLPF01000002.1"/>
</dbReference>
<comment type="caution">
    <text evidence="2">The sequence shown here is derived from an EMBL/GenBank/DDBJ whole genome shotgun (WGS) entry which is preliminary data.</text>
</comment>
<protein>
    <recommendedName>
        <fullName evidence="4">Peptidoglycan recognition protein family domain-containing protein</fullName>
    </recommendedName>
</protein>
<reference evidence="2 3" key="1">
    <citation type="submission" date="2020-03" db="EMBL/GenBank/DDBJ databases">
        <title>Whole genome shotgun sequence of Phytohabitans houttuyneae NBRC 108639.</title>
        <authorList>
            <person name="Komaki H."/>
            <person name="Tamura T."/>
        </authorList>
    </citation>
    <scope>NUCLEOTIDE SEQUENCE [LARGE SCALE GENOMIC DNA]</scope>
    <source>
        <strain evidence="2 3">NBRC 108639</strain>
    </source>
</reference>
<dbReference type="AlphaFoldDB" id="A0A6V8KM76"/>
<dbReference type="Proteomes" id="UP000482800">
    <property type="component" value="Unassembled WGS sequence"/>
</dbReference>
<dbReference type="GO" id="GO:0009253">
    <property type="term" value="P:peptidoglycan catabolic process"/>
    <property type="evidence" value="ECO:0007669"/>
    <property type="project" value="InterPro"/>
</dbReference>
<proteinExistence type="predicted"/>
<name>A0A6V8KM76_9ACTN</name>
<reference evidence="2 3" key="2">
    <citation type="submission" date="2020-03" db="EMBL/GenBank/DDBJ databases">
        <authorList>
            <person name="Ichikawa N."/>
            <person name="Kimura A."/>
            <person name="Kitahashi Y."/>
            <person name="Uohara A."/>
        </authorList>
    </citation>
    <scope>NUCLEOTIDE SEQUENCE [LARGE SCALE GENOMIC DNA]</scope>
    <source>
        <strain evidence="2 3">NBRC 108639</strain>
    </source>
</reference>
<dbReference type="GO" id="GO:0008745">
    <property type="term" value="F:N-acetylmuramoyl-L-alanine amidase activity"/>
    <property type="evidence" value="ECO:0007669"/>
    <property type="project" value="InterPro"/>
</dbReference>
<gene>
    <name evidence="2" type="ORF">Phou_069870</name>
</gene>
<organism evidence="2 3">
    <name type="scientific">Phytohabitans houttuyneae</name>
    <dbReference type="NCBI Taxonomy" id="1076126"/>
    <lineage>
        <taxon>Bacteria</taxon>
        <taxon>Bacillati</taxon>
        <taxon>Actinomycetota</taxon>
        <taxon>Actinomycetes</taxon>
        <taxon>Micromonosporales</taxon>
        <taxon>Micromonosporaceae</taxon>
    </lineage>
</organism>
<keyword evidence="3" id="KW-1185">Reference proteome</keyword>